<dbReference type="CDD" id="cd07067">
    <property type="entry name" value="HP_PGM_like"/>
    <property type="match status" value="1"/>
</dbReference>
<evidence type="ECO:0000313" key="2">
    <source>
        <dbReference type="Proteomes" id="UP000029839"/>
    </source>
</evidence>
<proteinExistence type="predicted"/>
<dbReference type="EMBL" id="AXCY01000007">
    <property type="protein sequence ID" value="KGM12208.1"/>
    <property type="molecule type" value="Genomic_DNA"/>
</dbReference>
<dbReference type="Gene3D" id="3.40.50.1240">
    <property type="entry name" value="Phosphoglycerate mutase-like"/>
    <property type="match status" value="1"/>
</dbReference>
<dbReference type="OrthoDB" id="9810154at2"/>
<dbReference type="RefSeq" id="WP_152605544.1">
    <property type="nucleotide sequence ID" value="NZ_AXCY01000007.1"/>
</dbReference>
<dbReference type="InterPro" id="IPR013078">
    <property type="entry name" value="His_Pase_superF_clade-1"/>
</dbReference>
<keyword evidence="2" id="KW-1185">Reference proteome</keyword>
<dbReference type="PANTHER" id="PTHR47623">
    <property type="entry name" value="OS09G0287300 PROTEIN"/>
    <property type="match status" value="1"/>
</dbReference>
<dbReference type="Proteomes" id="UP000029839">
    <property type="component" value="Unassembled WGS sequence"/>
</dbReference>
<organism evidence="1 2">
    <name type="scientific">Cellulomonas carbonis T26</name>
    <dbReference type="NCBI Taxonomy" id="947969"/>
    <lineage>
        <taxon>Bacteria</taxon>
        <taxon>Bacillati</taxon>
        <taxon>Actinomycetota</taxon>
        <taxon>Actinomycetes</taxon>
        <taxon>Micrococcales</taxon>
        <taxon>Cellulomonadaceae</taxon>
        <taxon>Cellulomonas</taxon>
    </lineage>
</organism>
<reference evidence="1 2" key="1">
    <citation type="submission" date="2013-08" db="EMBL/GenBank/DDBJ databases">
        <title>Genome sequencing of Cellulomonas carbonis T26.</title>
        <authorList>
            <person name="Chen F."/>
            <person name="Li Y."/>
            <person name="Wang G."/>
        </authorList>
    </citation>
    <scope>NUCLEOTIDE SEQUENCE [LARGE SCALE GENOMIC DNA]</scope>
    <source>
        <strain evidence="1 2">T26</strain>
    </source>
</reference>
<dbReference type="SMART" id="SM00855">
    <property type="entry name" value="PGAM"/>
    <property type="match status" value="1"/>
</dbReference>
<dbReference type="PANTHER" id="PTHR47623:SF1">
    <property type="entry name" value="OS09G0287300 PROTEIN"/>
    <property type="match status" value="1"/>
</dbReference>
<sequence>MTVTPPPRRLVLLRHAKAEHGGALADELRPLSLEGRRQCAEVAAHLRSGAGLPERVLVSSAVRTRQTWELVRGALAGEPVPEVEVTDRLYDAGPGEVLDVVATVDERIRTLLVVGHEPAVSAVASYLAGAEGEAAHLGTVRAGLPTAGLAVLDVAGDWAALGPGAARLVDVLRPTPR</sequence>
<dbReference type="SUPFAM" id="SSF53254">
    <property type="entry name" value="Phosphoglycerate mutase-like"/>
    <property type="match status" value="1"/>
</dbReference>
<reference evidence="1 2" key="2">
    <citation type="journal article" date="2015" name="Stand. Genomic Sci.">
        <title>Draft genome sequence of Cellulomonas carbonis T26(T) and comparative analysis of six Cellulomonas genomes.</title>
        <authorList>
            <person name="Zhuang W."/>
            <person name="Zhang S."/>
            <person name="Xia X."/>
            <person name="Wang G."/>
        </authorList>
    </citation>
    <scope>NUCLEOTIDE SEQUENCE [LARGE SCALE GENOMIC DNA]</scope>
    <source>
        <strain evidence="1 2">T26</strain>
    </source>
</reference>
<protein>
    <submittedName>
        <fullName evidence="1">Phosphohistidine phosphatase</fullName>
    </submittedName>
</protein>
<dbReference type="AlphaFoldDB" id="A0A0A0BUZ4"/>
<dbReference type="Pfam" id="PF00300">
    <property type="entry name" value="His_Phos_1"/>
    <property type="match status" value="1"/>
</dbReference>
<dbReference type="InterPro" id="IPR029033">
    <property type="entry name" value="His_PPase_superfam"/>
</dbReference>
<comment type="caution">
    <text evidence="1">The sequence shown here is derived from an EMBL/GenBank/DDBJ whole genome shotgun (WGS) entry which is preliminary data.</text>
</comment>
<evidence type="ECO:0000313" key="1">
    <source>
        <dbReference type="EMBL" id="KGM12208.1"/>
    </source>
</evidence>
<gene>
    <name evidence="1" type="ORF">N868_00860</name>
</gene>
<name>A0A0A0BUZ4_9CELL</name>
<accession>A0A0A0BUZ4</accession>